<name>X6P7P3_RETFI</name>
<evidence type="ECO:0000313" key="2">
    <source>
        <dbReference type="EMBL" id="ETO34138.1"/>
    </source>
</evidence>
<reference evidence="2 3" key="1">
    <citation type="journal article" date="2013" name="Curr. Biol.">
        <title>The Genome of the Foraminiferan Reticulomyxa filosa.</title>
        <authorList>
            <person name="Glockner G."/>
            <person name="Hulsmann N."/>
            <person name="Schleicher M."/>
            <person name="Noegel A.A."/>
            <person name="Eichinger L."/>
            <person name="Gallinger C."/>
            <person name="Pawlowski J."/>
            <person name="Sierra R."/>
            <person name="Euteneuer U."/>
            <person name="Pillet L."/>
            <person name="Moustafa A."/>
            <person name="Platzer M."/>
            <person name="Groth M."/>
            <person name="Szafranski K."/>
            <person name="Schliwa M."/>
        </authorList>
    </citation>
    <scope>NUCLEOTIDE SEQUENCE [LARGE SCALE GENOMIC DNA]</scope>
</reference>
<dbReference type="SUPFAM" id="SSF47954">
    <property type="entry name" value="Cyclin-like"/>
    <property type="match status" value="1"/>
</dbReference>
<protein>
    <submittedName>
        <fullName evidence="2">Cyclin Pch1</fullName>
    </submittedName>
</protein>
<comment type="caution">
    <text evidence="2">The sequence shown here is derived from an EMBL/GenBank/DDBJ whole genome shotgun (WGS) entry which is preliminary data.</text>
</comment>
<dbReference type="GO" id="GO:0016538">
    <property type="term" value="F:cyclin-dependent protein serine/threonine kinase regulator activity"/>
    <property type="evidence" value="ECO:0007669"/>
    <property type="project" value="InterPro"/>
</dbReference>
<organism evidence="2 3">
    <name type="scientific">Reticulomyxa filosa</name>
    <dbReference type="NCBI Taxonomy" id="46433"/>
    <lineage>
        <taxon>Eukaryota</taxon>
        <taxon>Sar</taxon>
        <taxon>Rhizaria</taxon>
        <taxon>Retaria</taxon>
        <taxon>Foraminifera</taxon>
        <taxon>Monothalamids</taxon>
        <taxon>Reticulomyxidae</taxon>
        <taxon>Reticulomyxa</taxon>
    </lineage>
</organism>
<dbReference type="OrthoDB" id="25002at2759"/>
<dbReference type="Proteomes" id="UP000023152">
    <property type="component" value="Unassembled WGS sequence"/>
</dbReference>
<dbReference type="AlphaFoldDB" id="X6P7P3"/>
<dbReference type="InterPro" id="IPR036915">
    <property type="entry name" value="Cyclin-like_sf"/>
</dbReference>
<evidence type="ECO:0000313" key="3">
    <source>
        <dbReference type="Proteomes" id="UP000023152"/>
    </source>
</evidence>
<dbReference type="InterPro" id="IPR043198">
    <property type="entry name" value="Cyclin/Ssn8"/>
</dbReference>
<dbReference type="GO" id="GO:0006357">
    <property type="term" value="P:regulation of transcription by RNA polymerase II"/>
    <property type="evidence" value="ECO:0007669"/>
    <property type="project" value="InterPro"/>
</dbReference>
<dbReference type="Pfam" id="PF00134">
    <property type="entry name" value="Cyclin_N"/>
    <property type="match status" value="1"/>
</dbReference>
<dbReference type="InterPro" id="IPR006671">
    <property type="entry name" value="Cyclin_N"/>
</dbReference>
<gene>
    <name evidence="2" type="ORF">RFI_02954</name>
</gene>
<dbReference type="Gene3D" id="1.10.472.10">
    <property type="entry name" value="Cyclin-like"/>
    <property type="match status" value="1"/>
</dbReference>
<dbReference type="PANTHER" id="PTHR10026">
    <property type="entry name" value="CYCLIN"/>
    <property type="match status" value="1"/>
</dbReference>
<dbReference type="EMBL" id="ASPP01002840">
    <property type="protein sequence ID" value="ETO34138.1"/>
    <property type="molecule type" value="Genomic_DNA"/>
</dbReference>
<sequence length="201" mass="23955">MSASKISTFTGDQWSFQTPSRAHKIEPNVELEKRNEGVEFLQNLSHQLRLRYTTLYTAVVYFHFFYFRRSLVVHPDVFDVAASCLYLATKVQENRRRLQDIVETSYFLKRTTMSKADGHDKGEEINPESNKIAVPQSEQYTMHWTQIVNKETILLQTLEFRFDHPVLFDYLPPILKHWHDVTYRNGMNLRFCEQFKKKTKR</sequence>
<feature type="domain" description="Cyclin N-terminal" evidence="1">
    <location>
        <begin position="24"/>
        <end position="161"/>
    </location>
</feature>
<accession>X6P7P3</accession>
<keyword evidence="3" id="KW-1185">Reference proteome</keyword>
<evidence type="ECO:0000259" key="1">
    <source>
        <dbReference type="Pfam" id="PF00134"/>
    </source>
</evidence>
<proteinExistence type="predicted"/>